<keyword evidence="4" id="KW-0573">Peptidoglycan synthesis</keyword>
<protein>
    <recommendedName>
        <fullName evidence="9">BioF2-like acetyltransferase domain-containing protein</fullName>
    </recommendedName>
</protein>
<evidence type="ECO:0000256" key="6">
    <source>
        <dbReference type="ARBA" id="ARBA00023316"/>
    </source>
</evidence>
<dbReference type="PANTHER" id="PTHR36174">
    <property type="entry name" value="LIPID II:GLYCINE GLYCYLTRANSFERASE"/>
    <property type="match status" value="1"/>
</dbReference>
<sequence>MEIREITNKEIWENFLAECEEKTFLSSWNWGEFQKIMGNKIWRLGVYDNEQLISMALVIKVKARRGTFLFVPHGPNIKSKIKNQKSKILEILLEKLKEITKEEKVSFIRIAPILEKNEENIKIFKKLSFRNAPIHMHPELTWELNINKSEEELLREMRKTTRYLIKQGLKNPELKIEKSEDLKDVEIFNDLYQKTVNRHHFVPFSLNYLKNEFSAFSSEFRAKRGIKVPTSEARSGSYNQILIFLARYKGEYLASAMIIFWQNIAFYHQGASLFSKIPASYLLQWETIKEAKRRGCHTYNFWGIAPIIENLKTHPWAGLTLFKMGFGGYKKEYVKTQDLPLSFKYWFNYLVEKFRKTKRGL</sequence>
<dbReference type="InterPro" id="IPR016181">
    <property type="entry name" value="Acyl_CoA_acyltransferase"/>
</dbReference>
<keyword evidence="2" id="KW-0808">Transferase</keyword>
<dbReference type="GO" id="GO:0071555">
    <property type="term" value="P:cell wall organization"/>
    <property type="evidence" value="ECO:0007669"/>
    <property type="project" value="UniProtKB-KW"/>
</dbReference>
<dbReference type="AlphaFoldDB" id="A0A2M6Z450"/>
<dbReference type="GO" id="GO:0009252">
    <property type="term" value="P:peptidoglycan biosynthetic process"/>
    <property type="evidence" value="ECO:0007669"/>
    <property type="project" value="UniProtKB-KW"/>
</dbReference>
<evidence type="ECO:0000256" key="1">
    <source>
        <dbReference type="ARBA" id="ARBA00009943"/>
    </source>
</evidence>
<dbReference type="InterPro" id="IPR050644">
    <property type="entry name" value="PG_Glycine_Bridge_Synth"/>
</dbReference>
<evidence type="ECO:0000313" key="8">
    <source>
        <dbReference type="Proteomes" id="UP000228777"/>
    </source>
</evidence>
<dbReference type="PANTHER" id="PTHR36174:SF1">
    <property type="entry name" value="LIPID II:GLYCINE GLYCYLTRANSFERASE"/>
    <property type="match status" value="1"/>
</dbReference>
<dbReference type="Pfam" id="PF02388">
    <property type="entry name" value="FemAB"/>
    <property type="match status" value="2"/>
</dbReference>
<proteinExistence type="inferred from homology"/>
<dbReference type="InterPro" id="IPR003447">
    <property type="entry name" value="FEMABX"/>
</dbReference>
<comment type="caution">
    <text evidence="7">The sequence shown here is derived from an EMBL/GenBank/DDBJ whole genome shotgun (WGS) entry which is preliminary data.</text>
</comment>
<dbReference type="EMBL" id="PEWP01000010">
    <property type="protein sequence ID" value="PIU47198.1"/>
    <property type="molecule type" value="Genomic_DNA"/>
</dbReference>
<keyword evidence="5" id="KW-0012">Acyltransferase</keyword>
<dbReference type="GO" id="GO:0016755">
    <property type="term" value="F:aminoacyltransferase activity"/>
    <property type="evidence" value="ECO:0007669"/>
    <property type="project" value="InterPro"/>
</dbReference>
<dbReference type="PROSITE" id="PS51191">
    <property type="entry name" value="FEMABX"/>
    <property type="match status" value="1"/>
</dbReference>
<comment type="similarity">
    <text evidence="1">Belongs to the FemABX family.</text>
</comment>
<accession>A0A2M6Z450</accession>
<reference evidence="8" key="1">
    <citation type="submission" date="2017-09" db="EMBL/GenBank/DDBJ databases">
        <title>Depth-based differentiation of microbial function through sediment-hosted aquifers and enrichment of novel symbionts in the deep terrestrial subsurface.</title>
        <authorList>
            <person name="Probst A.J."/>
            <person name="Ladd B."/>
            <person name="Jarett J.K."/>
            <person name="Geller-Mcgrath D.E."/>
            <person name="Sieber C.M.K."/>
            <person name="Emerson J.B."/>
            <person name="Anantharaman K."/>
            <person name="Thomas B.C."/>
            <person name="Malmstrom R."/>
            <person name="Stieglmeier M."/>
            <person name="Klingl A."/>
            <person name="Woyke T."/>
            <person name="Ryan C.M."/>
            <person name="Banfield J.F."/>
        </authorList>
    </citation>
    <scope>NUCLEOTIDE SEQUENCE [LARGE SCALE GENOMIC DNA]</scope>
</reference>
<dbReference type="Proteomes" id="UP000228777">
    <property type="component" value="Unassembled WGS sequence"/>
</dbReference>
<dbReference type="SUPFAM" id="SSF55729">
    <property type="entry name" value="Acyl-CoA N-acyltransferases (Nat)"/>
    <property type="match status" value="2"/>
</dbReference>
<gene>
    <name evidence="7" type="ORF">COS93_00425</name>
</gene>
<evidence type="ECO:0000256" key="4">
    <source>
        <dbReference type="ARBA" id="ARBA00022984"/>
    </source>
</evidence>
<evidence type="ECO:0000313" key="7">
    <source>
        <dbReference type="EMBL" id="PIU47198.1"/>
    </source>
</evidence>
<keyword evidence="3" id="KW-0133">Cell shape</keyword>
<evidence type="ECO:0008006" key="9">
    <source>
        <dbReference type="Google" id="ProtNLM"/>
    </source>
</evidence>
<organism evidence="7 8">
    <name type="scientific">bacterium (Candidatus Gribaldobacteria) CG07_land_8_20_14_0_80_33_18</name>
    <dbReference type="NCBI Taxonomy" id="2014272"/>
    <lineage>
        <taxon>Bacteria</taxon>
        <taxon>Candidatus Gribaldobacteria</taxon>
    </lineage>
</organism>
<dbReference type="Gene3D" id="3.40.630.30">
    <property type="match status" value="1"/>
</dbReference>
<evidence type="ECO:0000256" key="3">
    <source>
        <dbReference type="ARBA" id="ARBA00022960"/>
    </source>
</evidence>
<dbReference type="GO" id="GO:0008360">
    <property type="term" value="P:regulation of cell shape"/>
    <property type="evidence" value="ECO:0007669"/>
    <property type="project" value="UniProtKB-KW"/>
</dbReference>
<name>A0A2M6Z450_9BACT</name>
<evidence type="ECO:0000256" key="2">
    <source>
        <dbReference type="ARBA" id="ARBA00022679"/>
    </source>
</evidence>
<keyword evidence="6" id="KW-0961">Cell wall biogenesis/degradation</keyword>
<evidence type="ECO:0000256" key="5">
    <source>
        <dbReference type="ARBA" id="ARBA00023315"/>
    </source>
</evidence>